<dbReference type="GO" id="GO:0051301">
    <property type="term" value="P:cell division"/>
    <property type="evidence" value="ECO:0007669"/>
    <property type="project" value="UniProtKB-KW"/>
</dbReference>
<dbReference type="SMART" id="SM01332">
    <property type="entry name" value="Cyclin_C"/>
    <property type="match status" value="1"/>
</dbReference>
<evidence type="ECO:0000313" key="13">
    <source>
        <dbReference type="Proteomes" id="UP000257200"/>
    </source>
</evidence>
<dbReference type="Pfam" id="PF02984">
    <property type="entry name" value="Cyclin_C"/>
    <property type="match status" value="1"/>
</dbReference>
<feature type="domain" description="Cyclin C-terminal" evidence="11">
    <location>
        <begin position="283"/>
        <end position="400"/>
    </location>
</feature>
<dbReference type="InterPro" id="IPR039361">
    <property type="entry name" value="Cyclin"/>
</dbReference>
<feature type="domain" description="Cyclin-like" evidence="10">
    <location>
        <begin position="189"/>
        <end position="274"/>
    </location>
</feature>
<keyword evidence="4 8" id="KW-0195">Cyclin</keyword>
<dbReference type="InterPro" id="IPR006671">
    <property type="entry name" value="Cyclin_N"/>
</dbReference>
<dbReference type="OrthoDB" id="5590282at2759"/>
<evidence type="ECO:0000259" key="10">
    <source>
        <dbReference type="SMART" id="SM00385"/>
    </source>
</evidence>
<evidence type="ECO:0000256" key="9">
    <source>
        <dbReference type="SAM" id="MobiDB-lite"/>
    </source>
</evidence>
<feature type="domain" description="Cyclin-like" evidence="10">
    <location>
        <begin position="287"/>
        <end position="369"/>
    </location>
</feature>
<dbReference type="CTD" id="8900"/>
<evidence type="ECO:0000256" key="8">
    <source>
        <dbReference type="RuleBase" id="RU000383"/>
    </source>
</evidence>
<evidence type="ECO:0000256" key="7">
    <source>
        <dbReference type="ARBA" id="ARBA00040980"/>
    </source>
</evidence>
<dbReference type="RefSeq" id="XP_022070057.1">
    <property type="nucleotide sequence ID" value="XM_022214365.2"/>
</dbReference>
<evidence type="ECO:0000256" key="6">
    <source>
        <dbReference type="ARBA" id="ARBA00025821"/>
    </source>
</evidence>
<protein>
    <recommendedName>
        <fullName evidence="7">G2/mitotic-specific cyclin-B2</fullName>
    </recommendedName>
</protein>
<evidence type="ECO:0000256" key="4">
    <source>
        <dbReference type="ARBA" id="ARBA00023127"/>
    </source>
</evidence>
<evidence type="ECO:0000256" key="2">
    <source>
        <dbReference type="ARBA" id="ARBA00006955"/>
    </source>
</evidence>
<dbReference type="SUPFAM" id="SSF47954">
    <property type="entry name" value="Cyclin-like"/>
    <property type="match status" value="2"/>
</dbReference>
<evidence type="ECO:0000256" key="5">
    <source>
        <dbReference type="ARBA" id="ARBA00023306"/>
    </source>
</evidence>
<dbReference type="Pfam" id="PF00134">
    <property type="entry name" value="Cyclin_N"/>
    <property type="match status" value="1"/>
</dbReference>
<keyword evidence="13" id="KW-1185">Reference proteome</keyword>
<evidence type="ECO:0000313" key="12">
    <source>
        <dbReference type="Ensembl" id="ENSAPOP00000022839.1"/>
    </source>
</evidence>
<reference evidence="12" key="1">
    <citation type="submission" date="2025-08" db="UniProtKB">
        <authorList>
            <consortium name="Ensembl"/>
        </authorList>
    </citation>
    <scope>IDENTIFICATION</scope>
</reference>
<dbReference type="CDD" id="cd20504">
    <property type="entry name" value="CYCLIN_CCNA_rpt1"/>
    <property type="match status" value="1"/>
</dbReference>
<name>A0A3Q1G204_9TELE</name>
<dbReference type="InterPro" id="IPR036915">
    <property type="entry name" value="Cyclin-like_sf"/>
</dbReference>
<dbReference type="AlphaFoldDB" id="A0A3Q1G204"/>
<comment type="function">
    <text evidence="1">Essential for the control of the cell cycle at the G2/M (mitosis) transition.</text>
</comment>
<dbReference type="GeneID" id="110965350"/>
<feature type="region of interest" description="Disordered" evidence="9">
    <location>
        <begin position="1"/>
        <end position="28"/>
    </location>
</feature>
<dbReference type="InterPro" id="IPR048258">
    <property type="entry name" value="Cyclins_cyclin-box"/>
</dbReference>
<keyword evidence="3" id="KW-0132">Cell division</keyword>
<feature type="region of interest" description="Disordered" evidence="9">
    <location>
        <begin position="43"/>
        <end position="62"/>
    </location>
</feature>
<dbReference type="Proteomes" id="UP000257200">
    <property type="component" value="Unplaced"/>
</dbReference>
<reference evidence="12" key="2">
    <citation type="submission" date="2025-09" db="UniProtKB">
        <authorList>
            <consortium name="Ensembl"/>
        </authorList>
    </citation>
    <scope>IDENTIFICATION</scope>
</reference>
<proteinExistence type="inferred from homology"/>
<comment type="similarity">
    <text evidence="2">Belongs to the cyclin family. Cyclin AB subfamily.</text>
</comment>
<sequence>MMNFCRAASRGGHTGKENVTSSTKADALQVQRTKQRTVLGVLSENEHRSRSVSQGSQLSKRSSVSDSSQLNFLGCPSSSSYDVYVEEACEVVLAASGEEVALDSLHAETDALQNEDLRLLLELSSSSCQDVSMQSEPNESLVSEEGFGLEYAENIYQHLREREVKLSARPDYLERHPEITDGMRTILVEWLVEVVQEYKLRSETLHLAVNYLDRFLSCTAYVKRGKLQLVGTAALLIAAKYEEIIPPELNEFVYITDNTYTKKQLIQMEHVFLRVLDFNMAAPTSNQFLHLFMSIHSVCANTKNIALYITELSLLEIGPLLQYSPSIVAASAYCLAAYTINRSLWPDSLISFTGYTMAEIVPCLTELHKLYISADSRPQQVIGDKYKSSKYCRVSLITPPAVLPSCESPLHSAGPSART</sequence>
<dbReference type="GeneTree" id="ENSGT00940000157940"/>
<evidence type="ECO:0000256" key="1">
    <source>
        <dbReference type="ARBA" id="ARBA00003222"/>
    </source>
</evidence>
<dbReference type="PROSITE" id="PS00292">
    <property type="entry name" value="CYCLINS"/>
    <property type="match status" value="1"/>
</dbReference>
<evidence type="ECO:0000259" key="11">
    <source>
        <dbReference type="SMART" id="SM01332"/>
    </source>
</evidence>
<keyword evidence="5" id="KW-0131">Cell cycle</keyword>
<dbReference type="InterPro" id="IPR013763">
    <property type="entry name" value="Cyclin-like_dom"/>
</dbReference>
<comment type="subunit">
    <text evidence="6">Interacts with the CDK1 protein kinase to form a serine/threonine kinase holoenzyme complex also known as maturation promoting factor (MPF). The cyclin subunit imparts substrate specificity to the complex.</text>
</comment>
<dbReference type="InParanoid" id="A0A3Q1G204"/>
<feature type="compositionally biased region" description="Polar residues" evidence="9">
    <location>
        <begin position="51"/>
        <end position="62"/>
    </location>
</feature>
<evidence type="ECO:0000256" key="3">
    <source>
        <dbReference type="ARBA" id="ARBA00022618"/>
    </source>
</evidence>
<dbReference type="Gene3D" id="1.10.472.10">
    <property type="entry name" value="Cyclin-like"/>
    <property type="match status" value="2"/>
</dbReference>
<dbReference type="InterPro" id="IPR004367">
    <property type="entry name" value="Cyclin_C-dom"/>
</dbReference>
<organism evidence="12 13">
    <name type="scientific">Acanthochromis polyacanthus</name>
    <name type="common">spiny chromis</name>
    <dbReference type="NCBI Taxonomy" id="80966"/>
    <lineage>
        <taxon>Eukaryota</taxon>
        <taxon>Metazoa</taxon>
        <taxon>Chordata</taxon>
        <taxon>Craniata</taxon>
        <taxon>Vertebrata</taxon>
        <taxon>Euteleostomi</taxon>
        <taxon>Actinopterygii</taxon>
        <taxon>Neopterygii</taxon>
        <taxon>Teleostei</taxon>
        <taxon>Neoteleostei</taxon>
        <taxon>Acanthomorphata</taxon>
        <taxon>Ovalentaria</taxon>
        <taxon>Pomacentridae</taxon>
        <taxon>Acanthochromis</taxon>
    </lineage>
</organism>
<accession>A0A3Q1G204</accession>
<dbReference type="PANTHER" id="PTHR10177">
    <property type="entry name" value="CYCLINS"/>
    <property type="match status" value="1"/>
</dbReference>
<dbReference type="SMART" id="SM00385">
    <property type="entry name" value="CYCLIN"/>
    <property type="match status" value="2"/>
</dbReference>
<dbReference type="STRING" id="80966.ENSAPOP00000022839"/>
<dbReference type="Ensembl" id="ENSAPOT00000012767.1">
    <property type="protein sequence ID" value="ENSAPOP00000022839.1"/>
    <property type="gene ID" value="ENSAPOG00000004273.1"/>
</dbReference>
<dbReference type="FunFam" id="1.10.472.10:FF:000001">
    <property type="entry name" value="G2/mitotic-specific cyclin"/>
    <property type="match status" value="1"/>
</dbReference>